<keyword evidence="19" id="KW-1185">Reference proteome</keyword>
<dbReference type="InterPro" id="IPR013122">
    <property type="entry name" value="PKD1_2_channel"/>
</dbReference>
<feature type="transmembrane region" description="Helical" evidence="16">
    <location>
        <begin position="86"/>
        <end position="111"/>
    </location>
</feature>
<keyword evidence="14" id="KW-0107">Calcium channel</keyword>
<dbReference type="FunFam" id="1.10.287.70:FF:000055">
    <property type="entry name" value="Polycystic kidney disease 2-like 1"/>
    <property type="match status" value="1"/>
</dbReference>
<comment type="similarity">
    <text evidence="2">Belongs to the polycystin family.</text>
</comment>
<dbReference type="PANTHER" id="PTHR10877:SF183">
    <property type="entry name" value="AT14535P-RELATED"/>
    <property type="match status" value="1"/>
</dbReference>
<keyword evidence="10" id="KW-1015">Disulfide bond</keyword>
<keyword evidence="14" id="KW-0479">Metal-binding</keyword>
<keyword evidence="6 16" id="KW-1133">Transmembrane helix</keyword>
<dbReference type="Gene3D" id="1.20.5.340">
    <property type="match status" value="1"/>
</dbReference>
<dbReference type="InterPro" id="IPR046791">
    <property type="entry name" value="Polycystin_dom"/>
</dbReference>
<evidence type="ECO:0000256" key="12">
    <source>
        <dbReference type="ARBA" id="ARBA00023273"/>
    </source>
</evidence>
<evidence type="ECO:0000256" key="13">
    <source>
        <dbReference type="ARBA" id="ARBA00023303"/>
    </source>
</evidence>
<feature type="domain" description="Polycystin cation channel PKD1/PKD2" evidence="17">
    <location>
        <begin position="336"/>
        <end position="559"/>
    </location>
</feature>
<feature type="transmembrane region" description="Helical" evidence="16">
    <location>
        <begin position="528"/>
        <end position="553"/>
    </location>
</feature>
<evidence type="ECO:0000259" key="17">
    <source>
        <dbReference type="Pfam" id="PF08016"/>
    </source>
</evidence>
<dbReference type="GO" id="GO:0060170">
    <property type="term" value="C:ciliary membrane"/>
    <property type="evidence" value="ECO:0007669"/>
    <property type="project" value="UniProtKB-SubCell"/>
</dbReference>
<evidence type="ECO:0000256" key="2">
    <source>
        <dbReference type="ARBA" id="ARBA00007200"/>
    </source>
</evidence>
<name>A0A3Q0KSC6_SCHMA</name>
<keyword evidence="3" id="KW-0813">Transport</keyword>
<keyword evidence="5 16" id="KW-0812">Transmembrane</keyword>
<feature type="transmembrane region" description="Helical" evidence="16">
    <location>
        <begin position="294"/>
        <end position="315"/>
    </location>
</feature>
<feature type="transmembrane region" description="Helical" evidence="16">
    <location>
        <begin position="425"/>
        <end position="447"/>
    </location>
</feature>
<dbReference type="Proteomes" id="UP000008854">
    <property type="component" value="Unassembled WGS sequence"/>
</dbReference>
<keyword evidence="9 16" id="KW-0472">Membrane</keyword>
<organism evidence="19 20">
    <name type="scientific">Schistosoma mansoni</name>
    <name type="common">Blood fluke</name>
    <dbReference type="NCBI Taxonomy" id="6183"/>
    <lineage>
        <taxon>Eukaryota</taxon>
        <taxon>Metazoa</taxon>
        <taxon>Spiralia</taxon>
        <taxon>Lophotrochozoa</taxon>
        <taxon>Platyhelminthes</taxon>
        <taxon>Trematoda</taxon>
        <taxon>Digenea</taxon>
        <taxon>Strigeidida</taxon>
        <taxon>Schistosomatoidea</taxon>
        <taxon>Schistosomatidae</taxon>
        <taxon>Schistosoma</taxon>
    </lineage>
</organism>
<keyword evidence="11" id="KW-0325">Glycoprotein</keyword>
<protein>
    <submittedName>
        <fullName evidence="20">PKD_channel domain-containing protein</fullName>
    </submittedName>
</protein>
<evidence type="ECO:0000256" key="6">
    <source>
        <dbReference type="ARBA" id="ARBA00022989"/>
    </source>
</evidence>
<feature type="binding site" evidence="14">
    <location>
        <position position="640"/>
    </location>
    <ligand>
        <name>Ca(2+)</name>
        <dbReference type="ChEBI" id="CHEBI:29108"/>
        <label>2</label>
    </ligand>
</feature>
<feature type="binding site" evidence="14">
    <location>
        <position position="638"/>
    </location>
    <ligand>
        <name>Ca(2+)</name>
        <dbReference type="ChEBI" id="CHEBI:29108"/>
        <label>2</label>
    </ligand>
</feature>
<dbReference type="WBParaSite" id="Smp_165660.1">
    <property type="protein sequence ID" value="Smp_165660.1"/>
    <property type="gene ID" value="Smp_165660"/>
</dbReference>
<dbReference type="Pfam" id="PF20519">
    <property type="entry name" value="Polycystin_dom"/>
    <property type="match status" value="1"/>
</dbReference>
<dbReference type="Gene3D" id="1.10.238.10">
    <property type="entry name" value="EF-hand"/>
    <property type="match status" value="1"/>
</dbReference>
<evidence type="ECO:0000256" key="11">
    <source>
        <dbReference type="ARBA" id="ARBA00023180"/>
    </source>
</evidence>
<dbReference type="STRING" id="6183.A0A3Q0KSC6"/>
<evidence type="ECO:0000256" key="7">
    <source>
        <dbReference type="ARBA" id="ARBA00023054"/>
    </source>
</evidence>
<evidence type="ECO:0000256" key="10">
    <source>
        <dbReference type="ARBA" id="ARBA00023157"/>
    </source>
</evidence>
<evidence type="ECO:0000256" key="16">
    <source>
        <dbReference type="SAM" id="Phobius"/>
    </source>
</evidence>
<evidence type="ECO:0000256" key="9">
    <source>
        <dbReference type="ARBA" id="ARBA00023136"/>
    </source>
</evidence>
<dbReference type="InterPro" id="IPR011992">
    <property type="entry name" value="EF-hand-dom_pair"/>
</dbReference>
<feature type="binding site" evidence="14">
    <location>
        <position position="649"/>
    </location>
    <ligand>
        <name>Ca(2+)</name>
        <dbReference type="ChEBI" id="CHEBI:29108"/>
        <label>2</label>
    </ligand>
</feature>
<reference evidence="20" key="2">
    <citation type="submission" date="2018-12" db="UniProtKB">
        <authorList>
            <consortium name="WormBaseParasite"/>
        </authorList>
    </citation>
    <scope>IDENTIFICATION</scope>
    <source>
        <strain evidence="20">Puerto Rican</strain>
    </source>
</reference>
<dbReference type="InterPro" id="IPR051223">
    <property type="entry name" value="Polycystin"/>
</dbReference>
<dbReference type="GO" id="GO:0005509">
    <property type="term" value="F:calcium ion binding"/>
    <property type="evidence" value="ECO:0007669"/>
    <property type="project" value="InterPro"/>
</dbReference>
<dbReference type="AlphaFoldDB" id="A0A3Q0KSC6"/>
<dbReference type="InParanoid" id="A0A3Q0KSC6"/>
<evidence type="ECO:0000256" key="3">
    <source>
        <dbReference type="ARBA" id="ARBA00022448"/>
    </source>
</evidence>
<dbReference type="GO" id="GO:0050982">
    <property type="term" value="P:detection of mechanical stimulus"/>
    <property type="evidence" value="ECO:0007669"/>
    <property type="project" value="TreeGrafter"/>
</dbReference>
<keyword evidence="13 14" id="KW-0407">Ion channel</keyword>
<sequence>MEDADYSVKNRKSQVTTLNTVQFEDQSQLKTNPKILNNSKNITNEKLRKSSVPILRNRFFRTIWTTRNTVNATDRRVFISTTLRELLLYIVFLTLLLIIALTTLNSVTYFYNTSVYKRFIVTDGSTTSDSPQPFQNIHDHTAMWNYINGQLLNSLYWDAWYNRLNVSFNEREFIAHDNKVLGVARLRQLRVDPSQCDIPKQMRGVIKKCYPVYSTKARFTKPIEIQGNITPNYTKNAWNFSDSDVTGATGYSAPYGYYDGSGYIQDLSRSNDETVAILNELFQGRWIDQSTRALFIDFTIYNANINIFIIVKIIFEMPESGGLFGSTVVQPVRLFRYQTVTDYFVLVCEIVYLVFLAYYVIEEILELSVKRWRYFINIWNLMDIAMVVASIICAGFLIYSTIIVSNNMSALINDISSYPNFDYLAYWYSHHIRSMAICVFLGIIKIFKYLTIDRSLNQLTRTMSIAAYDLLGFLIMFCIVYFAFAQLGYLAFSARTLAYSSFTQTTYSLFRIMVGDIDFPSILKAHPVLGPIFFVTFVFFVFFVLLNMFLAIIDESYKTTKAELIQQKNDVTLGHILKKKAKDLAKRVQKKRSKSIVRILREYGLMGKEKLPYEDYRKALKSHGYSEPEIFTTFMKYDEDGDNNLDLTEQQQLAYEIDLGVIYKIGEPVDEGIGTDEDTNGNSVKDEDNYVDPEDYYELIQNVDFMEATLISIITRIDELLASLEQIEIAKREHRIQLSGIVKDMSRTLQLK</sequence>
<dbReference type="GO" id="GO:0005262">
    <property type="term" value="F:calcium channel activity"/>
    <property type="evidence" value="ECO:0007669"/>
    <property type="project" value="UniProtKB-KW"/>
</dbReference>
<accession>A0A3Q0KSC6</accession>
<evidence type="ECO:0000256" key="1">
    <source>
        <dbReference type="ARBA" id="ARBA00004272"/>
    </source>
</evidence>
<evidence type="ECO:0000256" key="4">
    <source>
        <dbReference type="ARBA" id="ARBA00022475"/>
    </source>
</evidence>
<keyword evidence="8 14" id="KW-0406">Ion transport</keyword>
<keyword evidence="14" id="KW-0106">Calcium</keyword>
<dbReference type="PANTHER" id="PTHR10877">
    <property type="entry name" value="POLYCYSTIN FAMILY MEMBER"/>
    <property type="match status" value="1"/>
</dbReference>
<evidence type="ECO:0000313" key="19">
    <source>
        <dbReference type="Proteomes" id="UP000008854"/>
    </source>
</evidence>
<dbReference type="Gene3D" id="1.10.287.70">
    <property type="match status" value="1"/>
</dbReference>
<evidence type="ECO:0000256" key="15">
    <source>
        <dbReference type="PIRSR" id="PIRSR603915-2"/>
    </source>
</evidence>
<evidence type="ECO:0000256" key="5">
    <source>
        <dbReference type="ARBA" id="ARBA00022692"/>
    </source>
</evidence>
<feature type="disulfide bond" evidence="15">
    <location>
        <begin position="196"/>
        <end position="209"/>
    </location>
</feature>
<dbReference type="Pfam" id="PF08016">
    <property type="entry name" value="PKD_channel"/>
    <property type="match status" value="1"/>
</dbReference>
<keyword evidence="4" id="KW-1003">Cell membrane</keyword>
<dbReference type="InterPro" id="IPR027359">
    <property type="entry name" value="Volt_channel_dom_sf"/>
</dbReference>
<reference evidence="19" key="1">
    <citation type="journal article" date="2012" name="PLoS Negl. Trop. Dis.">
        <title>A systematically improved high quality genome and transcriptome of the human blood fluke Schistosoma mansoni.</title>
        <authorList>
            <person name="Protasio A.V."/>
            <person name="Tsai I.J."/>
            <person name="Babbage A."/>
            <person name="Nichol S."/>
            <person name="Hunt M."/>
            <person name="Aslett M.A."/>
            <person name="De Silva N."/>
            <person name="Velarde G.S."/>
            <person name="Anderson T.J."/>
            <person name="Clark R.C."/>
            <person name="Davidson C."/>
            <person name="Dillon G.P."/>
            <person name="Holroyd N.E."/>
            <person name="LoVerde P.T."/>
            <person name="Lloyd C."/>
            <person name="McQuillan J."/>
            <person name="Oliveira G."/>
            <person name="Otto T.D."/>
            <person name="Parker-Manuel S.J."/>
            <person name="Quail M.A."/>
            <person name="Wilson R.A."/>
            <person name="Zerlotini A."/>
            <person name="Dunne D.W."/>
            <person name="Berriman M."/>
        </authorList>
    </citation>
    <scope>NUCLEOTIDE SEQUENCE [LARGE SCALE GENOMIC DNA]</scope>
    <source>
        <strain evidence="19">Puerto Rican</strain>
    </source>
</reference>
<keyword evidence="14" id="KW-0109">Calcium transport</keyword>
<dbReference type="InterPro" id="IPR003915">
    <property type="entry name" value="PKD_2"/>
</dbReference>
<keyword evidence="12" id="KW-0966">Cell projection</keyword>
<feature type="transmembrane region" description="Helical" evidence="16">
    <location>
        <begin position="468"/>
        <end position="492"/>
    </location>
</feature>
<feature type="transmembrane region" description="Helical" evidence="16">
    <location>
        <begin position="381"/>
        <end position="405"/>
    </location>
</feature>
<evidence type="ECO:0000313" key="20">
    <source>
        <dbReference type="WBParaSite" id="Smp_165660.1"/>
    </source>
</evidence>
<dbReference type="PRINTS" id="PR01433">
    <property type="entry name" value="POLYCYSTIN2"/>
</dbReference>
<evidence type="ECO:0000256" key="14">
    <source>
        <dbReference type="PIRSR" id="PIRSR603915-1"/>
    </source>
</evidence>
<evidence type="ECO:0000256" key="8">
    <source>
        <dbReference type="ARBA" id="ARBA00023065"/>
    </source>
</evidence>
<dbReference type="SUPFAM" id="SSF47473">
    <property type="entry name" value="EF-hand"/>
    <property type="match status" value="1"/>
</dbReference>
<dbReference type="Gene3D" id="1.20.120.350">
    <property type="entry name" value="Voltage-gated potassium channels. Chain C"/>
    <property type="match status" value="1"/>
</dbReference>
<feature type="transmembrane region" description="Helical" evidence="16">
    <location>
        <begin position="343"/>
        <end position="361"/>
    </location>
</feature>
<feature type="domain" description="Polycystin" evidence="18">
    <location>
        <begin position="134"/>
        <end position="334"/>
    </location>
</feature>
<comment type="subcellular location">
    <subcellularLocation>
        <location evidence="1">Cell projection</location>
        <location evidence="1">Cilium membrane</location>
        <topology evidence="1">Multi-pass membrane protein</topology>
    </subcellularLocation>
</comment>
<feature type="binding site" evidence="14">
    <location>
        <position position="642"/>
    </location>
    <ligand>
        <name>Ca(2+)</name>
        <dbReference type="ChEBI" id="CHEBI:29108"/>
        <label>2</label>
    </ligand>
</feature>
<keyword evidence="7" id="KW-0175">Coiled coil</keyword>
<proteinExistence type="inferred from homology"/>
<evidence type="ECO:0000259" key="18">
    <source>
        <dbReference type="Pfam" id="PF20519"/>
    </source>
</evidence>